<dbReference type="SUPFAM" id="SSF52047">
    <property type="entry name" value="RNI-like"/>
    <property type="match status" value="1"/>
</dbReference>
<organism evidence="1 2">
    <name type="scientific">Clathrus columnatus</name>
    <dbReference type="NCBI Taxonomy" id="1419009"/>
    <lineage>
        <taxon>Eukaryota</taxon>
        <taxon>Fungi</taxon>
        <taxon>Dikarya</taxon>
        <taxon>Basidiomycota</taxon>
        <taxon>Agaricomycotina</taxon>
        <taxon>Agaricomycetes</taxon>
        <taxon>Phallomycetidae</taxon>
        <taxon>Phallales</taxon>
        <taxon>Clathraceae</taxon>
        <taxon>Clathrus</taxon>
    </lineage>
</organism>
<evidence type="ECO:0008006" key="3">
    <source>
        <dbReference type="Google" id="ProtNLM"/>
    </source>
</evidence>
<accession>A0AAV5ARL0</accession>
<sequence length="1114" mass="127810">MVLQCIKEQLEVVHTSLGSLHSKLQTIPENPDDFNIDVKEECGLIEQTIDNLTKVHIKLKRHLNKDATINRLPVELLTYIILLTRSAISGPPIAHPYLLYTWVCHHWRSVLIQNAAFWTLIQPRRVVSPFQYELFQRSKHSKLDLILSHRSVLIDNTELENLFSKETNRIRRLQISTDVHEQSIHRLVASGKHFPSLRGFAFIGHIGDKIRRSAFIDLVSVLVFSDHLETLEFTLDREIWDSICRDRLALIFGRIRNLSVTLCSPGLVQSVIDLLHLNNKLQSLTLAGNPREPDPKFAGEVIFPELRSLSISNSSLLGCFRAPKLSSLEAEWISVPVTFNYSIIKEFDVSSIKYLYFEGPLAQCPEMGLRTHYCILGTTERVRCEGLFPKTDILFEDILSRAHPTACFHFKFLSQEIFDRALPAVLLSIPQLTSLIELRLRCPHTDSDCRRIVCRLPSIQRLVIQSRMGLTNLLSFLSNPSRGPHLKCLAYMELMLPPFLGSYADDVGRNLTDCIQSRRRGFNHELEYICLGNCPPLPRIWLEELRKLNIKIVTEDIDKFILENSATSSLKTEVGTVSTNVDGYLNTGVEKELTGLTEETMTRKVDNPLDVRLKDRSNMLTPRINRLPVELFTYIILLAPSSSIHILWGRRTHPYPYLSYTWVCRYWRSVLIQSPIFWTLIQPPSTRKLPTQETFYHELLRRSGSSRVDIILSREYTNSDTMLENLFVKENSRIRKLQLSNSRRYRLVLSGMHFPSLRGFALIDHCGIWNERSLSIVQLLPVLTASNYLDTFQCPLYKNEWASVYKDQMASVFSRLRNLSLILESAEIVGPVLDLLHNNTRLRSLQLSSRTYTRNSFGQFIFPELEFLSIENLNLMGHIQSPRLSNISAAQRFAPNPPDHLILKELDLSSIKYLWIRGTCQRDKYAGYCILGTKERIDCESIFSERTDILFGDYPICEYPRNCFHLKFSSSSAAISVLRDVLSSIIPLLTNLIELHLLFDRTYPVCREIIPRLSSSVQRIIVLSGNGLLGLLHLLSKPSRCPQLTHISYTMLTLPRDPKKYADDVGRSLMNCLQSRQDDSVSDVALKHIELGNCPPLPDIWLEELHKLGVEVVY</sequence>
<gene>
    <name evidence="1" type="ORF">Clacol_009660</name>
</gene>
<comment type="caution">
    <text evidence="1">The sequence shown here is derived from an EMBL/GenBank/DDBJ whole genome shotgun (WGS) entry which is preliminary data.</text>
</comment>
<name>A0AAV5ARL0_9AGAM</name>
<protein>
    <recommendedName>
        <fullName evidence="3">F-box domain-containing protein</fullName>
    </recommendedName>
</protein>
<dbReference type="AlphaFoldDB" id="A0AAV5ARL0"/>
<dbReference type="Proteomes" id="UP001050691">
    <property type="component" value="Unassembled WGS sequence"/>
</dbReference>
<evidence type="ECO:0000313" key="1">
    <source>
        <dbReference type="EMBL" id="GJJ15384.1"/>
    </source>
</evidence>
<proteinExistence type="predicted"/>
<evidence type="ECO:0000313" key="2">
    <source>
        <dbReference type="Proteomes" id="UP001050691"/>
    </source>
</evidence>
<dbReference type="EMBL" id="BPWL01000011">
    <property type="protein sequence ID" value="GJJ15384.1"/>
    <property type="molecule type" value="Genomic_DNA"/>
</dbReference>
<keyword evidence="2" id="KW-1185">Reference proteome</keyword>
<reference evidence="1" key="1">
    <citation type="submission" date="2021-10" db="EMBL/GenBank/DDBJ databases">
        <title>De novo Genome Assembly of Clathrus columnatus (Basidiomycota, Fungi) Using Illumina and Nanopore Sequence Data.</title>
        <authorList>
            <person name="Ogiso-Tanaka E."/>
            <person name="Itagaki H."/>
            <person name="Hosoya T."/>
            <person name="Hosaka K."/>
        </authorList>
    </citation>
    <scope>NUCLEOTIDE SEQUENCE</scope>
    <source>
        <strain evidence="1">MO-923</strain>
    </source>
</reference>